<dbReference type="AlphaFoldDB" id="A0A2A6RQ36"/>
<dbReference type="EMBL" id="NQWI01000002">
    <property type="protein sequence ID" value="PDW04998.1"/>
    <property type="molecule type" value="Genomic_DNA"/>
</dbReference>
<protein>
    <submittedName>
        <fullName evidence="1">Uncharacterized protein</fullName>
    </submittedName>
</protein>
<evidence type="ECO:0000313" key="2">
    <source>
        <dbReference type="Proteomes" id="UP000220527"/>
    </source>
</evidence>
<organism evidence="1 2">
    <name type="scientific">Candidatus Viridilinea mediisalina</name>
    <dbReference type="NCBI Taxonomy" id="2024553"/>
    <lineage>
        <taxon>Bacteria</taxon>
        <taxon>Bacillati</taxon>
        <taxon>Chloroflexota</taxon>
        <taxon>Chloroflexia</taxon>
        <taxon>Chloroflexales</taxon>
        <taxon>Chloroflexineae</taxon>
        <taxon>Oscillochloridaceae</taxon>
        <taxon>Candidatus Viridilinea</taxon>
    </lineage>
</organism>
<accession>A0A2A6RQ36</accession>
<sequence length="364" mass="41756">MQHLEIARLLETHRAAIVEATVGHAMHDPFWVQRFGDEIQVRLNLDMDRNLSILIQSIRYRSPMIFEDHTRWRRDQILGFGCSGGHLRTLYMYMWHEITQKVPEYWQPEIMGYIQEALDALAYPNPSSQAIAEAQNQLVETVAAATFDQHWHWVAAYGAEGRANFLYDLWYFVAYMVDTLGTSKPELMAEYLPVLRQSMLARGLSTAHLQQVIWLFVQAMEQHLPPGPAESGRNLLFRASSSLNYEDETCGMLLQAQQGIMHAVAERLIAEGLAPNSPETMMEVSWYMAYTIDSLATRNTEPLAGYTRWMQQWFASQGLPDRPLHRSYDILIETIGQALPQYAARDVLGLLQMMQRMLTAEVSV</sequence>
<name>A0A2A6RQ36_9CHLR</name>
<proteinExistence type="predicted"/>
<dbReference type="RefSeq" id="WP_097642236.1">
    <property type="nucleotide sequence ID" value="NZ_NQWI01000002.1"/>
</dbReference>
<gene>
    <name evidence="1" type="ORF">CJ255_01070</name>
</gene>
<comment type="caution">
    <text evidence="1">The sequence shown here is derived from an EMBL/GenBank/DDBJ whole genome shotgun (WGS) entry which is preliminary data.</text>
</comment>
<keyword evidence="2" id="KW-1185">Reference proteome</keyword>
<evidence type="ECO:0000313" key="1">
    <source>
        <dbReference type="EMBL" id="PDW04998.1"/>
    </source>
</evidence>
<reference evidence="2" key="1">
    <citation type="submission" date="2017-08" db="EMBL/GenBank/DDBJ databases">
        <authorList>
            <person name="Grouzdev D.S."/>
            <person name="Gaisin V.A."/>
            <person name="Rysina M.S."/>
            <person name="Gorlenko V.M."/>
        </authorList>
    </citation>
    <scope>NUCLEOTIDE SEQUENCE [LARGE SCALE GENOMIC DNA]</scope>
    <source>
        <strain evidence="2">Kir15-3F</strain>
    </source>
</reference>
<dbReference type="Proteomes" id="UP000220527">
    <property type="component" value="Unassembled WGS sequence"/>
</dbReference>